<dbReference type="Gene3D" id="3.40.33.10">
    <property type="entry name" value="CAP"/>
    <property type="match status" value="1"/>
</dbReference>
<evidence type="ECO:0000256" key="3">
    <source>
        <dbReference type="SAM" id="SignalP"/>
    </source>
</evidence>
<protein>
    <recommendedName>
        <fullName evidence="4">SCP domain-containing protein</fullName>
    </recommendedName>
</protein>
<evidence type="ECO:0000259" key="4">
    <source>
        <dbReference type="SMART" id="SM00198"/>
    </source>
</evidence>
<comment type="subcellular location">
    <subcellularLocation>
        <location evidence="1">Secreted</location>
    </subcellularLocation>
</comment>
<dbReference type="EMBL" id="OU892283">
    <property type="protein sequence ID" value="CAG9771737.1"/>
    <property type="molecule type" value="Genomic_DNA"/>
</dbReference>
<feature type="domain" description="SCP" evidence="4">
    <location>
        <begin position="56"/>
        <end position="229"/>
    </location>
</feature>
<dbReference type="InterPro" id="IPR001283">
    <property type="entry name" value="CRISP-related"/>
</dbReference>
<evidence type="ECO:0000313" key="5">
    <source>
        <dbReference type="EMBL" id="CAG9771737.1"/>
    </source>
</evidence>
<evidence type="ECO:0000256" key="1">
    <source>
        <dbReference type="ARBA" id="ARBA00004613"/>
    </source>
</evidence>
<feature type="chain" id="PRO_5040165025" description="SCP domain-containing protein" evidence="3">
    <location>
        <begin position="21"/>
        <end position="292"/>
    </location>
</feature>
<keyword evidence="2" id="KW-0964">Secreted</keyword>
<sequence>MHYLNIILLLHFSQFNVNLALEYCKLCKKGTHTLCLYKEGPSDDCLEYTKPEMTTSLKKYIVDIHNDIRNHIASGQETRGILGRQPAASNMHILQWDNELEEIAQRWADQCFGAYDQPQHDQCRTTTRFELGQNVLTASTPTKDFPEISILILNWFKQVQDVLPSDLEVFSGIRRGKFFIGQYTQLVWAKTRFIGCGLATYLNKIDTEPKAKYLHRLVCNYGPRGNVIGKQVYSKGDPCSKCPYSRCHLIRTSLCEAIDDPAIFKWLRVIGQPLKYDRKFDGDSCECLFRVN</sequence>
<dbReference type="AlphaFoldDB" id="A0A9N9N0V6"/>
<reference evidence="5" key="1">
    <citation type="submission" date="2022-01" db="EMBL/GenBank/DDBJ databases">
        <authorList>
            <person name="King R."/>
        </authorList>
    </citation>
    <scope>NUCLEOTIDE SEQUENCE</scope>
</reference>
<dbReference type="InterPro" id="IPR014044">
    <property type="entry name" value="CAP_dom"/>
</dbReference>
<dbReference type="InterPro" id="IPR035940">
    <property type="entry name" value="CAP_sf"/>
</dbReference>
<dbReference type="OrthoDB" id="43654at2759"/>
<keyword evidence="6" id="KW-1185">Reference proteome</keyword>
<keyword evidence="3" id="KW-0732">Signal</keyword>
<organism evidence="5 6">
    <name type="scientific">Ceutorhynchus assimilis</name>
    <name type="common">cabbage seed weevil</name>
    <dbReference type="NCBI Taxonomy" id="467358"/>
    <lineage>
        <taxon>Eukaryota</taxon>
        <taxon>Metazoa</taxon>
        <taxon>Ecdysozoa</taxon>
        <taxon>Arthropoda</taxon>
        <taxon>Hexapoda</taxon>
        <taxon>Insecta</taxon>
        <taxon>Pterygota</taxon>
        <taxon>Neoptera</taxon>
        <taxon>Endopterygota</taxon>
        <taxon>Coleoptera</taxon>
        <taxon>Polyphaga</taxon>
        <taxon>Cucujiformia</taxon>
        <taxon>Curculionidae</taxon>
        <taxon>Ceutorhynchinae</taxon>
        <taxon>Ceutorhynchus</taxon>
    </lineage>
</organism>
<dbReference type="SUPFAM" id="SSF55797">
    <property type="entry name" value="PR-1-like"/>
    <property type="match status" value="1"/>
</dbReference>
<dbReference type="PANTHER" id="PTHR10334">
    <property type="entry name" value="CYSTEINE-RICH SECRETORY PROTEIN-RELATED"/>
    <property type="match status" value="1"/>
</dbReference>
<feature type="signal peptide" evidence="3">
    <location>
        <begin position="1"/>
        <end position="20"/>
    </location>
</feature>
<dbReference type="InterPro" id="IPR002413">
    <property type="entry name" value="V5_allergen-like"/>
</dbReference>
<dbReference type="Pfam" id="PF00188">
    <property type="entry name" value="CAP"/>
    <property type="match status" value="1"/>
</dbReference>
<dbReference type="GO" id="GO:0005576">
    <property type="term" value="C:extracellular region"/>
    <property type="evidence" value="ECO:0007669"/>
    <property type="project" value="UniProtKB-SubCell"/>
</dbReference>
<dbReference type="SMART" id="SM00198">
    <property type="entry name" value="SCP"/>
    <property type="match status" value="1"/>
</dbReference>
<accession>A0A9N9N0V6</accession>
<dbReference type="CDD" id="cd05380">
    <property type="entry name" value="CAP_euk"/>
    <property type="match status" value="1"/>
</dbReference>
<dbReference type="Proteomes" id="UP001152799">
    <property type="component" value="Chromosome 7"/>
</dbReference>
<dbReference type="PRINTS" id="PR00838">
    <property type="entry name" value="V5ALLERGEN"/>
</dbReference>
<evidence type="ECO:0000313" key="6">
    <source>
        <dbReference type="Proteomes" id="UP001152799"/>
    </source>
</evidence>
<evidence type="ECO:0000256" key="2">
    <source>
        <dbReference type="ARBA" id="ARBA00022525"/>
    </source>
</evidence>
<dbReference type="PRINTS" id="PR00837">
    <property type="entry name" value="V5TPXLIKE"/>
</dbReference>
<proteinExistence type="predicted"/>
<gene>
    <name evidence="5" type="ORF">CEUTPL_LOCUS12162</name>
</gene>
<name>A0A9N9N0V6_9CUCU</name>